<evidence type="ECO:0000313" key="4">
    <source>
        <dbReference type="Proteomes" id="UP000075243"/>
    </source>
</evidence>
<dbReference type="GO" id="GO:0003676">
    <property type="term" value="F:nucleic acid binding"/>
    <property type="evidence" value="ECO:0007669"/>
    <property type="project" value="InterPro"/>
</dbReference>
<dbReference type="SUPFAM" id="SSF53098">
    <property type="entry name" value="Ribonuclease H-like"/>
    <property type="match status" value="1"/>
</dbReference>
<dbReference type="InterPro" id="IPR039537">
    <property type="entry name" value="Retrotran_Ty1/copia-like"/>
</dbReference>
<dbReference type="Gramene" id="C.cajan_39768.t">
    <property type="protein sequence ID" value="C.cajan_39768.t"/>
    <property type="gene ID" value="C.cajan_39768"/>
</dbReference>
<dbReference type="AlphaFoldDB" id="A0A151R5T4"/>
<keyword evidence="4" id="KW-1185">Reference proteome</keyword>
<feature type="domain" description="Integrase catalytic" evidence="2">
    <location>
        <begin position="57"/>
        <end position="255"/>
    </location>
</feature>
<dbReference type="GO" id="GO:0006508">
    <property type="term" value="P:proteolysis"/>
    <property type="evidence" value="ECO:0007669"/>
    <property type="project" value="UniProtKB-KW"/>
</dbReference>
<dbReference type="InterPro" id="IPR036397">
    <property type="entry name" value="RNaseH_sf"/>
</dbReference>
<name>A0A151R5T4_CAJCA</name>
<protein>
    <submittedName>
        <fullName evidence="3">Retrovirus-related Pol polyprotein from transposon TNT 1-94</fullName>
    </submittedName>
</protein>
<evidence type="ECO:0000259" key="2">
    <source>
        <dbReference type="PROSITE" id="PS50994"/>
    </source>
</evidence>
<dbReference type="InterPro" id="IPR012337">
    <property type="entry name" value="RNaseH-like_sf"/>
</dbReference>
<dbReference type="EMBL" id="KQ484062">
    <property type="protein sequence ID" value="KYP37856.1"/>
    <property type="molecule type" value="Genomic_DNA"/>
</dbReference>
<dbReference type="PROSITE" id="PS50994">
    <property type="entry name" value="INTEGRASE"/>
    <property type="match status" value="1"/>
</dbReference>
<dbReference type="Pfam" id="PF00665">
    <property type="entry name" value="rve"/>
    <property type="match status" value="1"/>
</dbReference>
<keyword evidence="1" id="KW-0378">Hydrolase</keyword>
<sequence>MPIQANLSFSSPNYFSDTISDHIVCSLDYFHTYSKIKPMNINLPNGTFVKAQISGSIHFSPSFAIHNVLYVLDFTFNLLSISKLLSTLEYVITFSNDSCQIQEASMLKTIASIHDHKYFLTILDDHSRYTWVILLKSKAEVKSHIQNFVALIENQFETTIKCIRSDNGLEFLLKDFFSSKGIIQQTSCVYTPQQNGRVERKHQHILNVARALMFQSQIPNNFWCYAIKHAMFLINHVPSPVILNKTPFELLYKQKPDFSMLKVFGCMCFASINTHHHKFEARS</sequence>
<dbReference type="Pfam" id="PF22936">
    <property type="entry name" value="Pol_BBD"/>
    <property type="match status" value="1"/>
</dbReference>
<evidence type="ECO:0000313" key="3">
    <source>
        <dbReference type="EMBL" id="KYP37856.1"/>
    </source>
</evidence>
<dbReference type="Proteomes" id="UP000075243">
    <property type="component" value="Unassembled WGS sequence"/>
</dbReference>
<reference evidence="3" key="1">
    <citation type="journal article" date="2012" name="Nat. Biotechnol.">
        <title>Draft genome sequence of pigeonpea (Cajanus cajan), an orphan legume crop of resource-poor farmers.</title>
        <authorList>
            <person name="Varshney R.K."/>
            <person name="Chen W."/>
            <person name="Li Y."/>
            <person name="Bharti A.K."/>
            <person name="Saxena R.K."/>
            <person name="Schlueter J.A."/>
            <person name="Donoghue M.T."/>
            <person name="Azam S."/>
            <person name="Fan G."/>
            <person name="Whaley A.M."/>
            <person name="Farmer A.D."/>
            <person name="Sheridan J."/>
            <person name="Iwata A."/>
            <person name="Tuteja R."/>
            <person name="Penmetsa R.V."/>
            <person name="Wu W."/>
            <person name="Upadhyaya H.D."/>
            <person name="Yang S.P."/>
            <person name="Shah T."/>
            <person name="Saxena K.B."/>
            <person name="Michael T."/>
            <person name="McCombie W.R."/>
            <person name="Yang B."/>
            <person name="Zhang G."/>
            <person name="Yang H."/>
            <person name="Wang J."/>
            <person name="Spillane C."/>
            <person name="Cook D.R."/>
            <person name="May G.D."/>
            <person name="Xu X."/>
            <person name="Jackson S.A."/>
        </authorList>
    </citation>
    <scope>NUCLEOTIDE SEQUENCE [LARGE SCALE GENOMIC DNA]</scope>
</reference>
<proteinExistence type="predicted"/>
<gene>
    <name evidence="3" type="ORF">KK1_040938</name>
</gene>
<dbReference type="GO" id="GO:0015074">
    <property type="term" value="P:DNA integration"/>
    <property type="evidence" value="ECO:0007669"/>
    <property type="project" value="InterPro"/>
</dbReference>
<dbReference type="Gene3D" id="3.30.420.10">
    <property type="entry name" value="Ribonuclease H-like superfamily/Ribonuclease H"/>
    <property type="match status" value="1"/>
</dbReference>
<dbReference type="PANTHER" id="PTHR42648:SF31">
    <property type="entry name" value="RNA-DIRECTED DNA POLYMERASE"/>
    <property type="match status" value="1"/>
</dbReference>
<dbReference type="InterPro" id="IPR054722">
    <property type="entry name" value="PolX-like_BBD"/>
</dbReference>
<dbReference type="GO" id="GO:0008233">
    <property type="term" value="F:peptidase activity"/>
    <property type="evidence" value="ECO:0007669"/>
    <property type="project" value="UniProtKB-KW"/>
</dbReference>
<accession>A0A151R5T4</accession>
<keyword evidence="1" id="KW-0645">Protease</keyword>
<dbReference type="PANTHER" id="PTHR42648">
    <property type="entry name" value="TRANSPOSASE, PUTATIVE-RELATED"/>
    <property type="match status" value="1"/>
</dbReference>
<dbReference type="InterPro" id="IPR001584">
    <property type="entry name" value="Integrase_cat-core"/>
</dbReference>
<evidence type="ECO:0000256" key="1">
    <source>
        <dbReference type="ARBA" id="ARBA00022670"/>
    </source>
</evidence>
<organism evidence="3 4">
    <name type="scientific">Cajanus cajan</name>
    <name type="common">Pigeon pea</name>
    <name type="synonym">Cajanus indicus</name>
    <dbReference type="NCBI Taxonomy" id="3821"/>
    <lineage>
        <taxon>Eukaryota</taxon>
        <taxon>Viridiplantae</taxon>
        <taxon>Streptophyta</taxon>
        <taxon>Embryophyta</taxon>
        <taxon>Tracheophyta</taxon>
        <taxon>Spermatophyta</taxon>
        <taxon>Magnoliopsida</taxon>
        <taxon>eudicotyledons</taxon>
        <taxon>Gunneridae</taxon>
        <taxon>Pentapetalae</taxon>
        <taxon>rosids</taxon>
        <taxon>fabids</taxon>
        <taxon>Fabales</taxon>
        <taxon>Fabaceae</taxon>
        <taxon>Papilionoideae</taxon>
        <taxon>50 kb inversion clade</taxon>
        <taxon>NPAAA clade</taxon>
        <taxon>indigoferoid/millettioid clade</taxon>
        <taxon>Phaseoleae</taxon>
        <taxon>Cajanus</taxon>
    </lineage>
</organism>